<name>A0A8G0PKR4_9HYPO</name>
<dbReference type="Proteomes" id="UP000826661">
    <property type="component" value="Chromosome VI"/>
</dbReference>
<proteinExistence type="predicted"/>
<feature type="region of interest" description="Disordered" evidence="1">
    <location>
        <begin position="64"/>
        <end position="83"/>
    </location>
</feature>
<organism evidence="2 3">
    <name type="scientific">Trichoderma simmonsii</name>
    <dbReference type="NCBI Taxonomy" id="1491479"/>
    <lineage>
        <taxon>Eukaryota</taxon>
        <taxon>Fungi</taxon>
        <taxon>Dikarya</taxon>
        <taxon>Ascomycota</taxon>
        <taxon>Pezizomycotina</taxon>
        <taxon>Sordariomycetes</taxon>
        <taxon>Hypocreomycetidae</taxon>
        <taxon>Hypocreales</taxon>
        <taxon>Hypocreaceae</taxon>
        <taxon>Trichoderma</taxon>
    </lineage>
</organism>
<protein>
    <submittedName>
        <fullName evidence="2">Uncharacterized protein</fullName>
    </submittedName>
</protein>
<evidence type="ECO:0000256" key="1">
    <source>
        <dbReference type="SAM" id="MobiDB-lite"/>
    </source>
</evidence>
<keyword evidence="3" id="KW-1185">Reference proteome</keyword>
<feature type="compositionally biased region" description="Basic and acidic residues" evidence="1">
    <location>
        <begin position="27"/>
        <end position="39"/>
    </location>
</feature>
<reference evidence="2 3" key="1">
    <citation type="journal article" date="2021" name="BMC Genomics">
        <title>Telomere-to-telomere genome assembly of asparaginase-producing Trichoderma simmonsii.</title>
        <authorList>
            <person name="Chung D."/>
            <person name="Kwon Y.M."/>
            <person name="Yang Y."/>
        </authorList>
    </citation>
    <scope>NUCLEOTIDE SEQUENCE [LARGE SCALE GENOMIC DNA]</scope>
    <source>
        <strain evidence="2 3">GH-Sj1</strain>
    </source>
</reference>
<sequence length="215" mass="23141">MNAVNSDKFVPRRAGAPSPPPPLLPPRPRDVGRLLRDDSNIDLPPSYEASTLRRPSDAHIRVAVRSSQHASNSNSSLPSLIAGRDGRTSINTTGYLLTTPMSANLDRYDHWGQSHPADGSGCLCSDSEGCCYSSRGGVVCSDRDGCCWGDRGGFFCSDREGCCCSDTNGCCFSNDKGACCSDGRSCCFSRFDMEDSQRGVPTMTVETSSVRYSPR</sequence>
<evidence type="ECO:0000313" key="3">
    <source>
        <dbReference type="Proteomes" id="UP000826661"/>
    </source>
</evidence>
<dbReference type="EMBL" id="CP075869">
    <property type="protein sequence ID" value="QYT04208.1"/>
    <property type="molecule type" value="Genomic_DNA"/>
</dbReference>
<gene>
    <name evidence="2" type="ORF">H0G86_011132</name>
</gene>
<feature type="region of interest" description="Disordered" evidence="1">
    <location>
        <begin position="1"/>
        <end position="55"/>
    </location>
</feature>
<feature type="compositionally biased region" description="Low complexity" evidence="1">
    <location>
        <begin position="66"/>
        <end position="80"/>
    </location>
</feature>
<accession>A0A8G0PKR4</accession>
<feature type="compositionally biased region" description="Pro residues" evidence="1">
    <location>
        <begin position="17"/>
        <end position="26"/>
    </location>
</feature>
<dbReference type="AlphaFoldDB" id="A0A8G0PKR4"/>
<evidence type="ECO:0000313" key="2">
    <source>
        <dbReference type="EMBL" id="QYT04208.1"/>
    </source>
</evidence>